<evidence type="ECO:0000313" key="9">
    <source>
        <dbReference type="Proteomes" id="UP001138997"/>
    </source>
</evidence>
<dbReference type="EMBL" id="JAJOMB010000030">
    <property type="protein sequence ID" value="MCD5316453.1"/>
    <property type="molecule type" value="Genomic_DNA"/>
</dbReference>
<comment type="similarity">
    <text evidence="6">Belongs to the class-II pyridoxal-phosphate-dependent aminotransferase family. Histidinol-phosphate aminotransferase subfamily.</text>
</comment>
<dbReference type="Proteomes" id="UP001138997">
    <property type="component" value="Unassembled WGS sequence"/>
</dbReference>
<evidence type="ECO:0000313" key="8">
    <source>
        <dbReference type="EMBL" id="MCD5316453.1"/>
    </source>
</evidence>
<dbReference type="Gene3D" id="3.90.1150.10">
    <property type="entry name" value="Aspartate Aminotransferase, domain 1"/>
    <property type="match status" value="1"/>
</dbReference>
<proteinExistence type="inferred from homology"/>
<keyword evidence="5 6" id="KW-0663">Pyridoxal phosphate</keyword>
<dbReference type="InterPro" id="IPR015424">
    <property type="entry name" value="PyrdxlP-dep_Trfase"/>
</dbReference>
<evidence type="ECO:0000256" key="1">
    <source>
        <dbReference type="ARBA" id="ARBA00001933"/>
    </source>
</evidence>
<organism evidence="8 9">
    <name type="scientific">Kineosporia babensis</name>
    <dbReference type="NCBI Taxonomy" id="499548"/>
    <lineage>
        <taxon>Bacteria</taxon>
        <taxon>Bacillati</taxon>
        <taxon>Actinomycetota</taxon>
        <taxon>Actinomycetes</taxon>
        <taxon>Kineosporiales</taxon>
        <taxon>Kineosporiaceae</taxon>
        <taxon>Kineosporia</taxon>
    </lineage>
</organism>
<accession>A0A9X1T466</accession>
<dbReference type="InterPro" id="IPR005861">
    <property type="entry name" value="HisP_aminotrans"/>
</dbReference>
<dbReference type="InterPro" id="IPR024892">
    <property type="entry name" value="ArAT"/>
</dbReference>
<evidence type="ECO:0000256" key="3">
    <source>
        <dbReference type="ARBA" id="ARBA00022576"/>
    </source>
</evidence>
<dbReference type="GO" id="GO:0030170">
    <property type="term" value="F:pyridoxal phosphate binding"/>
    <property type="evidence" value="ECO:0007669"/>
    <property type="project" value="InterPro"/>
</dbReference>
<dbReference type="CDD" id="cd00609">
    <property type="entry name" value="AAT_like"/>
    <property type="match status" value="1"/>
</dbReference>
<gene>
    <name evidence="6" type="primary">hisC</name>
    <name evidence="8" type="ORF">LR394_36710</name>
</gene>
<comment type="pathway">
    <text evidence="6">Amino-acid biosynthesis; L-histidine biosynthesis; L-histidine from 5-phospho-alpha-D-ribose 1-diphosphate: step 7/9.</text>
</comment>
<reference evidence="8" key="1">
    <citation type="submission" date="2021-11" db="EMBL/GenBank/DDBJ databases">
        <title>Streptomyces corallinus and Kineosporia corallina sp. nov., two new coral-derived marine actinobacteria.</title>
        <authorList>
            <person name="Buangrab K."/>
            <person name="Sutthacheep M."/>
            <person name="Yeemin T."/>
            <person name="Harunari E."/>
            <person name="Igarashi Y."/>
            <person name="Sripreechasak P."/>
            <person name="Kanchanasin P."/>
            <person name="Tanasupawat S."/>
            <person name="Phongsopitanun W."/>
        </authorList>
    </citation>
    <scope>NUCLEOTIDE SEQUENCE</scope>
    <source>
        <strain evidence="8">JCM 31032</strain>
    </source>
</reference>
<dbReference type="HAMAP" id="MF_01023">
    <property type="entry name" value="HisC_aminotrans_2"/>
    <property type="match status" value="1"/>
</dbReference>
<name>A0A9X1T466_9ACTN</name>
<dbReference type="PROSITE" id="PS00599">
    <property type="entry name" value="AA_TRANSFER_CLASS_2"/>
    <property type="match status" value="1"/>
</dbReference>
<dbReference type="SUPFAM" id="SSF53383">
    <property type="entry name" value="PLP-dependent transferases"/>
    <property type="match status" value="1"/>
</dbReference>
<protein>
    <recommendedName>
        <fullName evidence="6">Histidinol-phosphate aminotransferase</fullName>
        <ecNumber evidence="6">2.6.1.9</ecNumber>
    </recommendedName>
    <alternativeName>
        <fullName evidence="6">Imidazole acetol-phosphate transaminase</fullName>
    </alternativeName>
</protein>
<evidence type="ECO:0000256" key="4">
    <source>
        <dbReference type="ARBA" id="ARBA00022679"/>
    </source>
</evidence>
<keyword evidence="6" id="KW-0368">Histidine biosynthesis</keyword>
<dbReference type="Pfam" id="PF00155">
    <property type="entry name" value="Aminotran_1_2"/>
    <property type="match status" value="1"/>
</dbReference>
<comment type="catalytic activity">
    <reaction evidence="6">
        <text>L-histidinol phosphate + 2-oxoglutarate = 3-(imidazol-4-yl)-2-oxopropyl phosphate + L-glutamate</text>
        <dbReference type="Rhea" id="RHEA:23744"/>
        <dbReference type="ChEBI" id="CHEBI:16810"/>
        <dbReference type="ChEBI" id="CHEBI:29985"/>
        <dbReference type="ChEBI" id="CHEBI:57766"/>
        <dbReference type="ChEBI" id="CHEBI:57980"/>
        <dbReference type="EC" id="2.6.1.9"/>
    </reaction>
</comment>
<dbReference type="EC" id="2.6.1.9" evidence="6"/>
<evidence type="ECO:0000256" key="5">
    <source>
        <dbReference type="ARBA" id="ARBA00022898"/>
    </source>
</evidence>
<feature type="domain" description="Aminotransferase class I/classII large" evidence="7">
    <location>
        <begin position="33"/>
        <end position="352"/>
    </location>
</feature>
<dbReference type="InterPro" id="IPR004839">
    <property type="entry name" value="Aminotransferase_I/II_large"/>
</dbReference>
<dbReference type="InterPro" id="IPR015421">
    <property type="entry name" value="PyrdxlP-dep_Trfase_major"/>
</dbReference>
<dbReference type="NCBIfam" id="NF002878">
    <property type="entry name" value="PRK03321.1"/>
    <property type="match status" value="1"/>
</dbReference>
<feature type="modified residue" description="N6-(pyridoxal phosphate)lysine" evidence="6">
    <location>
        <position position="227"/>
    </location>
</feature>
<dbReference type="InterPro" id="IPR015422">
    <property type="entry name" value="PyrdxlP-dep_Trfase_small"/>
</dbReference>
<keyword evidence="9" id="KW-1185">Reference proteome</keyword>
<comment type="cofactor">
    <cofactor evidence="1 6">
        <name>pyridoxal 5'-phosphate</name>
        <dbReference type="ChEBI" id="CHEBI:597326"/>
    </cofactor>
</comment>
<comment type="caution">
    <text evidence="8">The sequence shown here is derived from an EMBL/GenBank/DDBJ whole genome shotgun (WGS) entry which is preliminary data.</text>
</comment>
<keyword evidence="4 6" id="KW-0808">Transferase</keyword>
<dbReference type="InterPro" id="IPR001917">
    <property type="entry name" value="Aminotrans_II_pyridoxalP_BS"/>
</dbReference>
<dbReference type="GO" id="GO:0000105">
    <property type="term" value="P:L-histidine biosynthetic process"/>
    <property type="evidence" value="ECO:0007669"/>
    <property type="project" value="UniProtKB-UniRule"/>
</dbReference>
<dbReference type="GO" id="GO:0004400">
    <property type="term" value="F:histidinol-phosphate transaminase activity"/>
    <property type="evidence" value="ECO:0007669"/>
    <property type="project" value="UniProtKB-UniRule"/>
</dbReference>
<keyword evidence="6" id="KW-0028">Amino-acid biosynthesis</keyword>
<sequence>MNHVQEQPALRSVLSAMPPYRPGRRASSARTASLAANESHFEPLPSVQEAIRRAASAANRYPDAACTQLRHAIAEHLSAELPATEYHAVTPDQIAVSPGSVGAIQQLMATFCDAGDEVVFAWRSFEAYPLLTRLAGAQPVPVPLTPELGHDLDAMLKAITERTRIVLLCVPNNPTGTGLDPTALAAFLDQVPPTVLVVLDEAYAEYTSPVGLLNRRANVCVLRTFSKAYGLAGLRVGYAVTSEMLADGLRQTALPFGVSSIAQEAAIASLSAREELRERVEAIVRERNRMLAAVRELGWWVPDSQANFLWLPGSVHLLEAFGEADILVRPFADEGLRITLADRATNDRVLDVLAGPRC</sequence>
<dbReference type="PANTHER" id="PTHR43643">
    <property type="entry name" value="HISTIDINOL-PHOSPHATE AMINOTRANSFERASE 2"/>
    <property type="match status" value="1"/>
</dbReference>
<dbReference type="AlphaFoldDB" id="A0A9X1T466"/>
<dbReference type="RefSeq" id="WP_231449305.1">
    <property type="nucleotide sequence ID" value="NZ_JAJOMB010000030.1"/>
</dbReference>
<keyword evidence="3 6" id="KW-0032">Aminotransferase</keyword>
<evidence type="ECO:0000256" key="2">
    <source>
        <dbReference type="ARBA" id="ARBA00011738"/>
    </source>
</evidence>
<evidence type="ECO:0000256" key="6">
    <source>
        <dbReference type="HAMAP-Rule" id="MF_01023"/>
    </source>
</evidence>
<dbReference type="Gene3D" id="3.40.640.10">
    <property type="entry name" value="Type I PLP-dependent aspartate aminotransferase-like (Major domain)"/>
    <property type="match status" value="1"/>
</dbReference>
<dbReference type="PANTHER" id="PTHR43643:SF3">
    <property type="entry name" value="HISTIDINOL-PHOSPHATE AMINOTRANSFERASE"/>
    <property type="match status" value="1"/>
</dbReference>
<comment type="subunit">
    <text evidence="2 6">Homodimer.</text>
</comment>
<evidence type="ECO:0000259" key="7">
    <source>
        <dbReference type="Pfam" id="PF00155"/>
    </source>
</evidence>
<dbReference type="InterPro" id="IPR050106">
    <property type="entry name" value="HistidinolP_aminotransfase"/>
</dbReference>